<dbReference type="Gene3D" id="1.20.1250.20">
    <property type="entry name" value="MFS general substrate transporter like domains"/>
    <property type="match status" value="1"/>
</dbReference>
<dbReference type="STRING" id="463040.CAL15_11035"/>
<dbReference type="AlphaFoldDB" id="A0A1W6ZJ01"/>
<protein>
    <submittedName>
        <fullName evidence="6">MFS transporter</fullName>
    </submittedName>
</protein>
<dbReference type="Proteomes" id="UP000194161">
    <property type="component" value="Chromosome"/>
</dbReference>
<keyword evidence="3 4" id="KW-0472">Membrane</keyword>
<dbReference type="PANTHER" id="PTHR42910">
    <property type="entry name" value="TRANSPORTER SCO4007-RELATED"/>
    <property type="match status" value="1"/>
</dbReference>
<feature type="transmembrane region" description="Helical" evidence="4">
    <location>
        <begin position="260"/>
        <end position="279"/>
    </location>
</feature>
<evidence type="ECO:0000256" key="1">
    <source>
        <dbReference type="ARBA" id="ARBA00022692"/>
    </source>
</evidence>
<reference evidence="6 7" key="1">
    <citation type="submission" date="2017-05" db="EMBL/GenBank/DDBJ databases">
        <title>Complete and WGS of Bordetella genogroups.</title>
        <authorList>
            <person name="Spilker T."/>
            <person name="LiPuma J."/>
        </authorList>
    </citation>
    <scope>NUCLEOTIDE SEQUENCE [LARGE SCALE GENOMIC DNA]</scope>
    <source>
        <strain evidence="6 7">AU7206</strain>
    </source>
</reference>
<keyword evidence="2 4" id="KW-1133">Transmembrane helix</keyword>
<gene>
    <name evidence="6" type="ORF">CAL15_11035</name>
</gene>
<dbReference type="SUPFAM" id="SSF103473">
    <property type="entry name" value="MFS general substrate transporter"/>
    <property type="match status" value="1"/>
</dbReference>
<dbReference type="InterPro" id="IPR036259">
    <property type="entry name" value="MFS_trans_sf"/>
</dbReference>
<evidence type="ECO:0000313" key="7">
    <source>
        <dbReference type="Proteomes" id="UP000194161"/>
    </source>
</evidence>
<evidence type="ECO:0000256" key="3">
    <source>
        <dbReference type="ARBA" id="ARBA00023136"/>
    </source>
</evidence>
<sequence>MSLATGLAVSGNYYAQPLLHEIGQQFGLSNAAAGGIVTTAQLAYAVGLILLVPLGDLLERRSLIAGMTALSGLGLLISAFAPSISVLLLGTAISALLSVVAQVLVPFAATLADPEERGKAVGTVMSGLLLGILLARTAAGALADLGSWRTVYWVAALLMFAMAVVLRLRLPRYRSPDRMSYPRLLASIFQLYAQEPLFRARSLIGALLFASFSMVWTPLTFLLAGPAYGYSNTTIGLFGLAGAVGAYAANRFGRLVDSGYGNRATIAGLGLLAVSWLLVGAGAHAVIALLAGILIQDLAIQGVHVTNQSAIYRLRPEARSRLTAGYMTSYFIGGASGSLLASWLYPHAGWTGVCVVGAALGILALAYACLARGARIPAAPDGAQR</sequence>
<dbReference type="GO" id="GO:0022857">
    <property type="term" value="F:transmembrane transporter activity"/>
    <property type="evidence" value="ECO:0007669"/>
    <property type="project" value="InterPro"/>
</dbReference>
<feature type="transmembrane region" description="Helical" evidence="4">
    <location>
        <begin position="87"/>
        <end position="108"/>
    </location>
</feature>
<feature type="transmembrane region" description="Helical" evidence="4">
    <location>
        <begin position="203"/>
        <end position="224"/>
    </location>
</feature>
<evidence type="ECO:0000313" key="6">
    <source>
        <dbReference type="EMBL" id="ARP97398.1"/>
    </source>
</evidence>
<proteinExistence type="predicted"/>
<name>A0A1W6ZJ01_9BORD</name>
<organism evidence="6 7">
    <name type="scientific">Bordetella genomosp. 13</name>
    <dbReference type="NCBI Taxonomy" id="463040"/>
    <lineage>
        <taxon>Bacteria</taxon>
        <taxon>Pseudomonadati</taxon>
        <taxon>Pseudomonadota</taxon>
        <taxon>Betaproteobacteria</taxon>
        <taxon>Burkholderiales</taxon>
        <taxon>Alcaligenaceae</taxon>
        <taxon>Bordetella</taxon>
    </lineage>
</organism>
<accession>A0A1W6ZJ01</accession>
<dbReference type="PANTHER" id="PTHR42910:SF1">
    <property type="entry name" value="MAJOR FACILITATOR SUPERFAMILY (MFS) PROFILE DOMAIN-CONTAINING PROTEIN"/>
    <property type="match status" value="1"/>
</dbReference>
<feature type="transmembrane region" description="Helical" evidence="4">
    <location>
        <begin position="31"/>
        <end position="51"/>
    </location>
</feature>
<feature type="transmembrane region" description="Helical" evidence="4">
    <location>
        <begin position="120"/>
        <end position="139"/>
    </location>
</feature>
<feature type="transmembrane region" description="Helical" evidence="4">
    <location>
        <begin position="230"/>
        <end position="248"/>
    </location>
</feature>
<keyword evidence="7" id="KW-1185">Reference proteome</keyword>
<dbReference type="PROSITE" id="PS50850">
    <property type="entry name" value="MFS"/>
    <property type="match status" value="1"/>
</dbReference>
<feature type="transmembrane region" description="Helical" evidence="4">
    <location>
        <begin position="151"/>
        <end position="170"/>
    </location>
</feature>
<feature type="domain" description="Major facilitator superfamily (MFS) profile" evidence="5">
    <location>
        <begin position="1"/>
        <end position="376"/>
    </location>
</feature>
<dbReference type="OrthoDB" id="9815356at2"/>
<dbReference type="Pfam" id="PF07690">
    <property type="entry name" value="MFS_1"/>
    <property type="match status" value="1"/>
</dbReference>
<evidence type="ECO:0000259" key="5">
    <source>
        <dbReference type="PROSITE" id="PS50850"/>
    </source>
</evidence>
<dbReference type="KEGG" id="bgm:CAL15_11035"/>
<feature type="transmembrane region" description="Helical" evidence="4">
    <location>
        <begin position="63"/>
        <end position="81"/>
    </location>
</feature>
<evidence type="ECO:0000256" key="4">
    <source>
        <dbReference type="SAM" id="Phobius"/>
    </source>
</evidence>
<dbReference type="CDD" id="cd17324">
    <property type="entry name" value="MFS_NepI_like"/>
    <property type="match status" value="1"/>
</dbReference>
<evidence type="ECO:0000256" key="2">
    <source>
        <dbReference type="ARBA" id="ARBA00022989"/>
    </source>
</evidence>
<dbReference type="InterPro" id="IPR020846">
    <property type="entry name" value="MFS_dom"/>
</dbReference>
<dbReference type="InterPro" id="IPR011701">
    <property type="entry name" value="MFS"/>
</dbReference>
<dbReference type="EMBL" id="CP021111">
    <property type="protein sequence ID" value="ARP97398.1"/>
    <property type="molecule type" value="Genomic_DNA"/>
</dbReference>
<keyword evidence="1 4" id="KW-0812">Transmembrane</keyword>
<feature type="transmembrane region" description="Helical" evidence="4">
    <location>
        <begin position="350"/>
        <end position="370"/>
    </location>
</feature>